<evidence type="ECO:0000256" key="8">
    <source>
        <dbReference type="PROSITE-ProRule" id="PRU10052"/>
    </source>
</evidence>
<dbReference type="PANTHER" id="PTHR31375">
    <property type="match status" value="1"/>
</dbReference>
<dbReference type="InterPro" id="IPR012334">
    <property type="entry name" value="Pectin_lyas_fold"/>
</dbReference>
<comment type="subcellular location">
    <subcellularLocation>
        <location evidence="1">Secreted</location>
        <location evidence="1">Cell wall</location>
    </subcellularLocation>
</comment>
<proteinExistence type="inferred from homology"/>
<keyword evidence="12" id="KW-1185">Reference proteome</keyword>
<sequence length="779" mass="83791">MAAKLLISCILSLFLTFFFKPSNAAYNVIDLGAKSDGETDSTQAFLKAWAAACSSVKASTIYVPTGRYLIKNIVFRGPCKNKIAIQIKGTIVAPTDYHVIGKTGNWILFVQVDRVSVIGGTLDAQGAGFWACRKSGQNCPVGSRSITFDWASNVMISGLTSINSQLIHLAINSCKNVIVRNVKLIAPDESPNTDGIHIQSSTGVTITGSIMQTGDDCISIGPGTRNLYMSSIKCGPGHGVSIGSLGWGVNEDGVENVTLTNSRFTGSDNGVRIKSWARPSNSFVRNVLFQNIIMKNVQNPILIDQNYCPHNQCPHQASGVKISQVTYRNIQGTSATAEAVTFDCSPGNPCRGIILQDIKLTYMNKAAATSSCKNIGGMSSGVLMPESCLYEDMAIKLIIFLLFVIIFIKSSNAANYNVITYGAKPDGRTDSTKAFLKAWASACRSAKASTIYVPKGRYLIKAAEFRGPCRNRVTLQIDGTIVAPTNYWALGNSGYWILFIKIDRLSVIGGTFDGKGAGFWACRKSGKNCPAGASSITFNWANNVLITGLTSINSQQTHLVINRCNNVNVRNVKVVAPDQSPNTDGIHVQASTGVTITGVTLKTGDDCISIGPGTRNLFMNNIKCGPGHGVSIGSLGKDFNEDGVQNITLLNAVFTGSDNGVRIKSWARPSNSFVRNVLFQNIIMNNVQNPIIVYQNYCPNNQGCPRQSSGVKISQVTYRNIKGTSKTPEAVTFDCSPTNPCRGIRLHDIKLTYMNRAATSSCKNIGGTTFGVVLPKSCL</sequence>
<dbReference type="Gene3D" id="2.160.20.10">
    <property type="entry name" value="Single-stranded right-handed beta-helix, Pectin lyase-like"/>
    <property type="match status" value="2"/>
</dbReference>
<dbReference type="Pfam" id="PF00295">
    <property type="entry name" value="Glyco_hydro_28"/>
    <property type="match status" value="2"/>
</dbReference>
<dbReference type="GO" id="GO:0004650">
    <property type="term" value="F:polygalacturonase activity"/>
    <property type="evidence" value="ECO:0007669"/>
    <property type="project" value="InterPro"/>
</dbReference>
<dbReference type="AlphaFoldDB" id="A0A2H5PE28"/>
<evidence type="ECO:0000313" key="11">
    <source>
        <dbReference type="EMBL" id="GAY50623.1"/>
    </source>
</evidence>
<feature type="signal peptide" evidence="10">
    <location>
        <begin position="1"/>
        <end position="24"/>
    </location>
</feature>
<protein>
    <recommendedName>
        <fullName evidence="13">Pectate lyase superfamily protein domain-containing protein</fullName>
    </recommendedName>
</protein>
<dbReference type="PROSITE" id="PS00502">
    <property type="entry name" value="POLYGALACTURONASE"/>
    <property type="match status" value="2"/>
</dbReference>
<dbReference type="FunFam" id="2.160.20.10:FF:000016">
    <property type="entry name" value="Polygalacturonase 7"/>
    <property type="match status" value="2"/>
</dbReference>
<evidence type="ECO:0000256" key="10">
    <source>
        <dbReference type="SAM" id="SignalP"/>
    </source>
</evidence>
<keyword evidence="10" id="KW-0732">Signal</keyword>
<dbReference type="SMART" id="SM00710">
    <property type="entry name" value="PbH1"/>
    <property type="match status" value="12"/>
</dbReference>
<evidence type="ECO:0000256" key="5">
    <source>
        <dbReference type="ARBA" id="ARBA00022801"/>
    </source>
</evidence>
<dbReference type="InterPro" id="IPR000743">
    <property type="entry name" value="Glyco_hydro_28"/>
</dbReference>
<accession>A0A2H5PE28</accession>
<feature type="chain" id="PRO_5014131596" description="Pectate lyase superfamily protein domain-containing protein" evidence="10">
    <location>
        <begin position="25"/>
        <end position="779"/>
    </location>
</feature>
<gene>
    <name evidence="11" type="ORF">CUMW_128120</name>
</gene>
<evidence type="ECO:0000256" key="2">
    <source>
        <dbReference type="ARBA" id="ARBA00008834"/>
    </source>
</evidence>
<dbReference type="STRING" id="55188.A0A2H5PE28"/>
<dbReference type="InterPro" id="IPR006626">
    <property type="entry name" value="PbH1"/>
</dbReference>
<feature type="active site" evidence="8">
    <location>
        <position position="238"/>
    </location>
</feature>
<keyword evidence="3" id="KW-0134">Cell wall</keyword>
<feature type="active site" evidence="8">
    <location>
        <position position="628"/>
    </location>
</feature>
<dbReference type="GO" id="GO:0071555">
    <property type="term" value="P:cell wall organization"/>
    <property type="evidence" value="ECO:0007669"/>
    <property type="project" value="UniProtKB-KW"/>
</dbReference>
<evidence type="ECO:0000256" key="6">
    <source>
        <dbReference type="ARBA" id="ARBA00023295"/>
    </source>
</evidence>
<reference evidence="11 12" key="1">
    <citation type="journal article" date="2017" name="Front. Genet.">
        <title>Draft sequencing of the heterozygous diploid genome of Satsuma (Citrus unshiu Marc.) using a hybrid assembly approach.</title>
        <authorList>
            <person name="Shimizu T."/>
            <person name="Tanizawa Y."/>
            <person name="Mochizuki T."/>
            <person name="Nagasaki H."/>
            <person name="Yoshioka T."/>
            <person name="Toyoda A."/>
            <person name="Fujiyama A."/>
            <person name="Kaminuma E."/>
            <person name="Nakamura Y."/>
        </authorList>
    </citation>
    <scope>NUCLEOTIDE SEQUENCE [LARGE SCALE GENOMIC DNA]</scope>
    <source>
        <strain evidence="12">cv. Miyagawa wase</strain>
    </source>
</reference>
<keyword evidence="5 9" id="KW-0378">Hydrolase</keyword>
<keyword evidence="6 9" id="KW-0326">Glycosidase</keyword>
<evidence type="ECO:0000256" key="3">
    <source>
        <dbReference type="ARBA" id="ARBA00022512"/>
    </source>
</evidence>
<organism evidence="11 12">
    <name type="scientific">Citrus unshiu</name>
    <name type="common">Satsuma mandarin</name>
    <name type="synonym">Citrus nobilis var. unshiu</name>
    <dbReference type="NCBI Taxonomy" id="55188"/>
    <lineage>
        <taxon>Eukaryota</taxon>
        <taxon>Viridiplantae</taxon>
        <taxon>Streptophyta</taxon>
        <taxon>Embryophyta</taxon>
        <taxon>Tracheophyta</taxon>
        <taxon>Spermatophyta</taxon>
        <taxon>Magnoliopsida</taxon>
        <taxon>eudicotyledons</taxon>
        <taxon>Gunneridae</taxon>
        <taxon>Pentapetalae</taxon>
        <taxon>rosids</taxon>
        <taxon>malvids</taxon>
        <taxon>Sapindales</taxon>
        <taxon>Rutaceae</taxon>
        <taxon>Aurantioideae</taxon>
        <taxon>Citrus</taxon>
    </lineage>
</organism>
<evidence type="ECO:0000313" key="12">
    <source>
        <dbReference type="Proteomes" id="UP000236630"/>
    </source>
</evidence>
<dbReference type="SUPFAM" id="SSF51126">
    <property type="entry name" value="Pectin lyase-like"/>
    <property type="match status" value="2"/>
</dbReference>
<comment type="similarity">
    <text evidence="2 9">Belongs to the glycosyl hydrolase 28 family.</text>
</comment>
<evidence type="ECO:0008006" key="13">
    <source>
        <dbReference type="Google" id="ProtNLM"/>
    </source>
</evidence>
<keyword evidence="7" id="KW-0961">Cell wall biogenesis/degradation</keyword>
<dbReference type="GO" id="GO:0005975">
    <property type="term" value="P:carbohydrate metabolic process"/>
    <property type="evidence" value="ECO:0007669"/>
    <property type="project" value="InterPro"/>
</dbReference>
<evidence type="ECO:0000256" key="4">
    <source>
        <dbReference type="ARBA" id="ARBA00022525"/>
    </source>
</evidence>
<keyword evidence="4" id="KW-0964">Secreted</keyword>
<evidence type="ECO:0000256" key="1">
    <source>
        <dbReference type="ARBA" id="ARBA00004191"/>
    </source>
</evidence>
<evidence type="ECO:0000256" key="9">
    <source>
        <dbReference type="RuleBase" id="RU361169"/>
    </source>
</evidence>
<dbReference type="EMBL" id="BDQV01000064">
    <property type="protein sequence ID" value="GAY50623.1"/>
    <property type="molecule type" value="Genomic_DNA"/>
</dbReference>
<evidence type="ECO:0000256" key="7">
    <source>
        <dbReference type="ARBA" id="ARBA00023316"/>
    </source>
</evidence>
<dbReference type="Proteomes" id="UP000236630">
    <property type="component" value="Unassembled WGS sequence"/>
</dbReference>
<comment type="caution">
    <text evidence="11">The sequence shown here is derived from an EMBL/GenBank/DDBJ whole genome shotgun (WGS) entry which is preliminary data.</text>
</comment>
<dbReference type="InterPro" id="IPR011050">
    <property type="entry name" value="Pectin_lyase_fold/virulence"/>
</dbReference>
<name>A0A2H5PE28_CITUN</name>